<proteinExistence type="predicted"/>
<name>A0ACC6A756_9BACI</name>
<protein>
    <submittedName>
        <fullName evidence="1">ABC transporter permease subunit</fullName>
    </submittedName>
</protein>
<gene>
    <name evidence="1" type="ORF">M3215_13110</name>
</gene>
<reference evidence="1" key="1">
    <citation type="submission" date="2022-05" db="EMBL/GenBank/DDBJ databases">
        <title>Comparative Genomics of Spacecraft Associated Microbes.</title>
        <authorList>
            <person name="Tran M.T."/>
            <person name="Wright A."/>
            <person name="Seuylemezian A."/>
            <person name="Eisen J."/>
            <person name="Coil D."/>
        </authorList>
    </citation>
    <scope>NUCLEOTIDE SEQUENCE</scope>
    <source>
        <strain evidence="1">FAIRING 10M-2.2</strain>
    </source>
</reference>
<dbReference type="Proteomes" id="UP001202289">
    <property type="component" value="Unassembled WGS sequence"/>
</dbReference>
<dbReference type="EMBL" id="JAMBOP010000014">
    <property type="protein sequence ID" value="MCM3736732.1"/>
    <property type="molecule type" value="Genomic_DNA"/>
</dbReference>
<evidence type="ECO:0000313" key="2">
    <source>
        <dbReference type="Proteomes" id="UP001202289"/>
    </source>
</evidence>
<accession>A0ACC6A756</accession>
<organism evidence="1 2">
    <name type="scientific">Bacillus cytotoxicus</name>
    <dbReference type="NCBI Taxonomy" id="580165"/>
    <lineage>
        <taxon>Bacteria</taxon>
        <taxon>Bacillati</taxon>
        <taxon>Bacillota</taxon>
        <taxon>Bacilli</taxon>
        <taxon>Bacillales</taxon>
        <taxon>Bacillaceae</taxon>
        <taxon>Bacillus</taxon>
        <taxon>Bacillus cereus group</taxon>
    </lineage>
</organism>
<sequence length="348" mass="39803">MKVIWKSKRFVFGLTYIVVLVIASFIYGFYFKEDTLKPMRLLYNENGDLIAASPFSPTQMPPLGSDRFGESIFFQILDGAKFTILFAIGISLFRVLLGSILGVLLSLYTTGLKSFVKTCTEVFYYLPTVFIAYLLLQPMNKMIFSNLDNKLEVNFSLLTYQAIILVIVVLPTITTYVSSEIDEFMKQEYILSSQLMGASRIHIVRTHLRVLLKDRLFVLFMQHIIQTLLLVIHLALVRQFIGGVQKKSADFGEDKIISLSNDWAGLIGLNYFELNVSIWIVFSTLAALFLTILILKLMTTGIQDALAKQEYSIIKIERRKETSQYKKDKHSFTFANKSEHPYRSPANM</sequence>
<comment type="caution">
    <text evidence="1">The sequence shown here is derived from an EMBL/GenBank/DDBJ whole genome shotgun (WGS) entry which is preliminary data.</text>
</comment>
<evidence type="ECO:0000313" key="1">
    <source>
        <dbReference type="EMBL" id="MCM3736732.1"/>
    </source>
</evidence>
<keyword evidence="2" id="KW-1185">Reference proteome</keyword>